<evidence type="ECO:0000313" key="2">
    <source>
        <dbReference type="EMBL" id="KAL0200986.1"/>
    </source>
</evidence>
<evidence type="ECO:0000313" key="3">
    <source>
        <dbReference type="Proteomes" id="UP001529510"/>
    </source>
</evidence>
<dbReference type="EMBL" id="JAMKFB020000002">
    <property type="protein sequence ID" value="KAL0200986.1"/>
    <property type="molecule type" value="Genomic_DNA"/>
</dbReference>
<dbReference type="Gene3D" id="2.60.40.10">
    <property type="entry name" value="Immunoglobulins"/>
    <property type="match status" value="1"/>
</dbReference>
<dbReference type="AlphaFoldDB" id="A0ABD0RSK9"/>
<comment type="caution">
    <text evidence="2">The sequence shown here is derived from an EMBL/GenBank/DDBJ whole genome shotgun (WGS) entry which is preliminary data.</text>
</comment>
<dbReference type="PROSITE" id="PS50853">
    <property type="entry name" value="FN3"/>
    <property type="match status" value="1"/>
</dbReference>
<dbReference type="SUPFAM" id="SSF49265">
    <property type="entry name" value="Fibronectin type III"/>
    <property type="match status" value="1"/>
</dbReference>
<sequence>NLRVLSKTSTSLELEWDNSEADVEGYRVVYSTLAGDQYDKVIVPRNDGATTKTTLT</sequence>
<gene>
    <name evidence="2" type="ORF">M9458_004173</name>
</gene>
<dbReference type="Pfam" id="PF00041">
    <property type="entry name" value="fn3"/>
    <property type="match status" value="1"/>
</dbReference>
<feature type="domain" description="Fibronectin type-III" evidence="1">
    <location>
        <begin position="1"/>
        <end position="56"/>
    </location>
</feature>
<feature type="non-terminal residue" evidence="2">
    <location>
        <position position="56"/>
    </location>
</feature>
<reference evidence="2 3" key="1">
    <citation type="submission" date="2024-05" db="EMBL/GenBank/DDBJ databases">
        <title>Genome sequencing and assembly of Indian major carp, Cirrhinus mrigala (Hamilton, 1822).</title>
        <authorList>
            <person name="Mohindra V."/>
            <person name="Chowdhury L.M."/>
            <person name="Lal K."/>
            <person name="Jena J.K."/>
        </authorList>
    </citation>
    <scope>NUCLEOTIDE SEQUENCE [LARGE SCALE GENOMIC DNA]</scope>
    <source>
        <strain evidence="2">CM1030</strain>
        <tissue evidence="2">Blood</tissue>
    </source>
</reference>
<name>A0ABD0RSK9_CIRMR</name>
<dbReference type="InterPro" id="IPR003961">
    <property type="entry name" value="FN3_dom"/>
</dbReference>
<accession>A0ABD0RSK9</accession>
<dbReference type="Proteomes" id="UP001529510">
    <property type="component" value="Unassembled WGS sequence"/>
</dbReference>
<evidence type="ECO:0000259" key="1">
    <source>
        <dbReference type="PROSITE" id="PS50853"/>
    </source>
</evidence>
<feature type="non-terminal residue" evidence="2">
    <location>
        <position position="1"/>
    </location>
</feature>
<dbReference type="CDD" id="cd00063">
    <property type="entry name" value="FN3"/>
    <property type="match status" value="1"/>
</dbReference>
<dbReference type="InterPro" id="IPR036116">
    <property type="entry name" value="FN3_sf"/>
</dbReference>
<proteinExistence type="predicted"/>
<protein>
    <recommendedName>
        <fullName evidence="1">Fibronectin type-III domain-containing protein</fullName>
    </recommendedName>
</protein>
<dbReference type="InterPro" id="IPR013783">
    <property type="entry name" value="Ig-like_fold"/>
</dbReference>
<keyword evidence="3" id="KW-1185">Reference proteome</keyword>
<organism evidence="2 3">
    <name type="scientific">Cirrhinus mrigala</name>
    <name type="common">Mrigala</name>
    <dbReference type="NCBI Taxonomy" id="683832"/>
    <lineage>
        <taxon>Eukaryota</taxon>
        <taxon>Metazoa</taxon>
        <taxon>Chordata</taxon>
        <taxon>Craniata</taxon>
        <taxon>Vertebrata</taxon>
        <taxon>Euteleostomi</taxon>
        <taxon>Actinopterygii</taxon>
        <taxon>Neopterygii</taxon>
        <taxon>Teleostei</taxon>
        <taxon>Ostariophysi</taxon>
        <taxon>Cypriniformes</taxon>
        <taxon>Cyprinidae</taxon>
        <taxon>Labeoninae</taxon>
        <taxon>Labeonini</taxon>
        <taxon>Cirrhinus</taxon>
    </lineage>
</organism>